<evidence type="ECO:0000313" key="2">
    <source>
        <dbReference type="EMBL" id="GGP15100.1"/>
    </source>
</evidence>
<reference evidence="2" key="2">
    <citation type="submission" date="2020-09" db="EMBL/GenBank/DDBJ databases">
        <authorList>
            <person name="Sun Q."/>
            <person name="Zhou Y."/>
        </authorList>
    </citation>
    <scope>NUCLEOTIDE SEQUENCE</scope>
    <source>
        <strain evidence="2">CGMCC 4.7430</strain>
    </source>
</reference>
<dbReference type="CDD" id="cd00531">
    <property type="entry name" value="NTF2_like"/>
    <property type="match status" value="1"/>
</dbReference>
<dbReference type="Gene3D" id="3.10.450.50">
    <property type="match status" value="1"/>
</dbReference>
<dbReference type="InterPro" id="IPR032710">
    <property type="entry name" value="NTF2-like_dom_sf"/>
</dbReference>
<keyword evidence="3" id="KW-1185">Reference proteome</keyword>
<organism evidence="2 3">
    <name type="scientific">Nonomuraea glycinis</name>
    <dbReference type="NCBI Taxonomy" id="2047744"/>
    <lineage>
        <taxon>Bacteria</taxon>
        <taxon>Bacillati</taxon>
        <taxon>Actinomycetota</taxon>
        <taxon>Actinomycetes</taxon>
        <taxon>Streptosporangiales</taxon>
        <taxon>Streptosporangiaceae</taxon>
        <taxon>Nonomuraea</taxon>
    </lineage>
</organism>
<dbReference type="AlphaFoldDB" id="A0A918ABL6"/>
<evidence type="ECO:0000313" key="3">
    <source>
        <dbReference type="Proteomes" id="UP000660745"/>
    </source>
</evidence>
<dbReference type="RefSeq" id="WP_189143350.1">
    <property type="nucleotide sequence ID" value="NZ_BMNK01000017.1"/>
</dbReference>
<gene>
    <name evidence="2" type="ORF">GCM10012278_73580</name>
</gene>
<dbReference type="SUPFAM" id="SSF54427">
    <property type="entry name" value="NTF2-like"/>
    <property type="match status" value="1"/>
</dbReference>
<name>A0A918ABL6_9ACTN</name>
<dbReference type="Proteomes" id="UP000660745">
    <property type="component" value="Unassembled WGS sequence"/>
</dbReference>
<feature type="domain" description="SnoaL-like" evidence="1">
    <location>
        <begin position="18"/>
        <end position="132"/>
    </location>
</feature>
<evidence type="ECO:0000259" key="1">
    <source>
        <dbReference type="Pfam" id="PF13577"/>
    </source>
</evidence>
<proteinExistence type="predicted"/>
<reference evidence="2" key="1">
    <citation type="journal article" date="2014" name="Int. J. Syst. Evol. Microbiol.">
        <title>Complete genome sequence of Corynebacterium casei LMG S-19264T (=DSM 44701T), isolated from a smear-ripened cheese.</title>
        <authorList>
            <consortium name="US DOE Joint Genome Institute (JGI-PGF)"/>
            <person name="Walter F."/>
            <person name="Albersmeier A."/>
            <person name="Kalinowski J."/>
            <person name="Ruckert C."/>
        </authorList>
    </citation>
    <scope>NUCLEOTIDE SEQUENCE</scope>
    <source>
        <strain evidence="2">CGMCC 4.7430</strain>
    </source>
</reference>
<dbReference type="InterPro" id="IPR037401">
    <property type="entry name" value="SnoaL-like"/>
</dbReference>
<protein>
    <recommendedName>
        <fullName evidence="1">SnoaL-like domain-containing protein</fullName>
    </recommendedName>
</protein>
<accession>A0A918ABL6</accession>
<dbReference type="Pfam" id="PF13577">
    <property type="entry name" value="SnoaL_4"/>
    <property type="match status" value="1"/>
</dbReference>
<sequence>MSTTQEPVVTGPLTEREILAIQHLIAEIAFAFDSGGDYAVRLGELLADDVQYENPGKTHLHSLAELVETLENSADPALSHHLSTMTVQPAGPGTATCRSKVLTFRSGGRLSVGEFTDTVRRQPDGRWQLTHRLVRPII</sequence>
<dbReference type="EMBL" id="BMNK01000017">
    <property type="protein sequence ID" value="GGP15100.1"/>
    <property type="molecule type" value="Genomic_DNA"/>
</dbReference>
<comment type="caution">
    <text evidence="2">The sequence shown here is derived from an EMBL/GenBank/DDBJ whole genome shotgun (WGS) entry which is preliminary data.</text>
</comment>